<protein>
    <recommendedName>
        <fullName evidence="2">Helitron helicase-like domain-containing protein</fullName>
    </recommendedName>
</protein>
<dbReference type="OrthoDB" id="2447509at2759"/>
<dbReference type="PANTHER" id="PTHR45786">
    <property type="entry name" value="DNA BINDING PROTEIN-LIKE"/>
    <property type="match status" value="1"/>
</dbReference>
<gene>
    <name evidence="3" type="ORF">INT45_004236</name>
</gene>
<keyword evidence="4" id="KW-1185">Reference proteome</keyword>
<accession>A0A8H7VI10</accession>
<evidence type="ECO:0000313" key="3">
    <source>
        <dbReference type="EMBL" id="KAG2215259.1"/>
    </source>
</evidence>
<dbReference type="Pfam" id="PF14214">
    <property type="entry name" value="Helitron_like_N"/>
    <property type="match status" value="1"/>
</dbReference>
<feature type="domain" description="Helitron helicase-like" evidence="2">
    <location>
        <begin position="427"/>
        <end position="527"/>
    </location>
</feature>
<feature type="region of interest" description="Disordered" evidence="1">
    <location>
        <begin position="194"/>
        <end position="213"/>
    </location>
</feature>
<evidence type="ECO:0000313" key="4">
    <source>
        <dbReference type="Proteomes" id="UP000646827"/>
    </source>
</evidence>
<sequence>MSNIIDTRSYLCFCPLCQHCNPGIGFIVSGRTYRAHQNAAIINEATTGDPSVERNDCLNNRNRLLSRNHNENDGREFEFVQASSTIAVPVCSCCGQEGHRRTMHRDCLNNPDRLTISNHIENNEDGSDFVQASSTIDVPGHRRTTHRDCLNNPNRLAMRDCNENGARDLEFIHESSEIAVPICSSCGQEGHRRLTHSDCPSNPSNRDESETAHNVAHVSSNTIPQRHFLRSIDNECTYCHARLWIQERVYSSSLIRSPFNICCHFTSLGANIDHTVANAHSGAYNFRIHGSMYHSIGSLLPNENETPAFAQIYVLDNSSAETANRHAVAPVTLNNVVLQQLQNMMHRLNPFVTSFQSMAEVSQTHGIDNVRMVIRSENTPDHRHYNAPTADEIRILIVGNDGDENAGDEGWTIDARSGIHKITVIEWYKYRLMIHGNGREDNYLHRFGKLFQQFIVDMYAKMEDNRLGFIRHNQNRLRADLYRNVADAIHVGDNDMTTVGKRVILPSSFIGPPRHMQQLYQDAMSIV</sequence>
<dbReference type="AlphaFoldDB" id="A0A8H7VI10"/>
<dbReference type="Proteomes" id="UP000646827">
    <property type="component" value="Unassembled WGS sequence"/>
</dbReference>
<dbReference type="InterPro" id="IPR025476">
    <property type="entry name" value="Helitron_helicase-like"/>
</dbReference>
<proteinExistence type="predicted"/>
<name>A0A8H7VI10_9FUNG</name>
<organism evidence="3 4">
    <name type="scientific">Circinella minor</name>
    <dbReference type="NCBI Taxonomy" id="1195481"/>
    <lineage>
        <taxon>Eukaryota</taxon>
        <taxon>Fungi</taxon>
        <taxon>Fungi incertae sedis</taxon>
        <taxon>Mucoromycota</taxon>
        <taxon>Mucoromycotina</taxon>
        <taxon>Mucoromycetes</taxon>
        <taxon>Mucorales</taxon>
        <taxon>Lichtheimiaceae</taxon>
        <taxon>Circinella</taxon>
    </lineage>
</organism>
<dbReference type="PANTHER" id="PTHR45786:SF74">
    <property type="entry name" value="ATP-DEPENDENT DNA HELICASE"/>
    <property type="match status" value="1"/>
</dbReference>
<evidence type="ECO:0000259" key="2">
    <source>
        <dbReference type="Pfam" id="PF14214"/>
    </source>
</evidence>
<dbReference type="EMBL" id="JAEPRB010000534">
    <property type="protein sequence ID" value="KAG2215259.1"/>
    <property type="molecule type" value="Genomic_DNA"/>
</dbReference>
<reference evidence="3 4" key="1">
    <citation type="submission" date="2020-12" db="EMBL/GenBank/DDBJ databases">
        <title>Metabolic potential, ecology and presence of endohyphal bacteria is reflected in genomic diversity of Mucoromycotina.</title>
        <authorList>
            <person name="Muszewska A."/>
            <person name="Okrasinska A."/>
            <person name="Steczkiewicz K."/>
            <person name="Drgas O."/>
            <person name="Orlowska M."/>
            <person name="Perlinska-Lenart U."/>
            <person name="Aleksandrzak-Piekarczyk T."/>
            <person name="Szatraj K."/>
            <person name="Zielenkiewicz U."/>
            <person name="Pilsyk S."/>
            <person name="Malc E."/>
            <person name="Mieczkowski P."/>
            <person name="Kruszewska J.S."/>
            <person name="Biernat P."/>
            <person name="Pawlowska J."/>
        </authorList>
    </citation>
    <scope>NUCLEOTIDE SEQUENCE [LARGE SCALE GENOMIC DNA]</scope>
    <source>
        <strain evidence="3 4">CBS 142.35</strain>
    </source>
</reference>
<comment type="caution">
    <text evidence="3">The sequence shown here is derived from an EMBL/GenBank/DDBJ whole genome shotgun (WGS) entry which is preliminary data.</text>
</comment>
<evidence type="ECO:0000256" key="1">
    <source>
        <dbReference type="SAM" id="MobiDB-lite"/>
    </source>
</evidence>